<reference evidence="6 7" key="1">
    <citation type="journal article" date="2007" name="Proc. Natl. Acad. Sci. U.S.A.">
        <title>The genome of Syntrophus aciditrophicus: life at the thermodynamic limit of microbial growth.</title>
        <authorList>
            <person name="McInerney M.J."/>
            <person name="Rohlin L."/>
            <person name="Mouttaki H."/>
            <person name="Kim U."/>
            <person name="Krupp R.S."/>
            <person name="Rios-Hernandez L."/>
            <person name="Sieber J."/>
            <person name="Struchtemeyer C.G."/>
            <person name="Bhattacharyya A."/>
            <person name="Campbell J.W."/>
            <person name="Gunsalus R.P."/>
        </authorList>
    </citation>
    <scope>NUCLEOTIDE SEQUENCE [LARGE SCALE GENOMIC DNA]</scope>
    <source>
        <strain evidence="6 7">SB</strain>
    </source>
</reference>
<dbReference type="SMART" id="SM00881">
    <property type="entry name" value="CoA_binding"/>
    <property type="match status" value="1"/>
</dbReference>
<dbReference type="Gene3D" id="3.30.1490.20">
    <property type="entry name" value="ATP-grasp fold, A domain"/>
    <property type="match status" value="1"/>
</dbReference>
<dbReference type="EMBL" id="CP000252">
    <property type="protein sequence ID" value="ABC78048.1"/>
    <property type="molecule type" value="Genomic_DNA"/>
</dbReference>
<dbReference type="PANTHER" id="PTHR43334:SF1">
    <property type="entry name" value="3-HYDROXYPROPIONATE--COA LIGASE [ADP-FORMING]"/>
    <property type="match status" value="1"/>
</dbReference>
<dbReference type="KEGG" id="sat:SYN_00748"/>
<dbReference type="InParanoid" id="Q2LVD4"/>
<dbReference type="Pfam" id="PF13549">
    <property type="entry name" value="ATP-grasp_5"/>
    <property type="match status" value="1"/>
</dbReference>
<accession>Q2LVD4</accession>
<dbReference type="InterPro" id="IPR011761">
    <property type="entry name" value="ATP-grasp"/>
</dbReference>
<dbReference type="Proteomes" id="UP000001933">
    <property type="component" value="Chromosome"/>
</dbReference>
<keyword evidence="1" id="KW-0436">Ligase</keyword>
<gene>
    <name evidence="6" type="ORF">SYN_00748</name>
</gene>
<sequence>MAVLAVDANKTEKRIKTLPDDTVHRRLKPYKKNNLVAMNKKSHEIARATAADLIKEALTSGKAALNEWQSKTLFAAYGIPVPEGVPVKSETEAAAAVEQIRGRAVLKAIGTDIHHKTEAGLVVLGVEDPEEAAATYRLLKKRAAGALEAVLVEQMVAGNRELMVGMKRDPVFGPVVAFGLGGVLAEALGDVVLALAPMDDWDAAELPDLIKARSLLGSFRGFPPVDRVALAKILQAIGQIAIDHPRIAEIDVNPVLVRGGQPVAVDALIILSQVTVPQQAKRIFKPNLRSLLAPRSIAIVGASDDVTKWGGSVLRNILDGGYTGKVYPVNARGGVFFGLQSYESIEALPEAPDLALLTVGGRQVASMLKECGRKQIPAAIAIAAGFSETGAAGAEAEQDIARIATEGGVTVMGPNCMGMISNEVQLHAVGFVALHPARGTLSFVSQSGNLGSQVVNGCRRRGIGIDKFASVGNEAQIGAVNVLDYLRDDPNTSCVLMYIEGIDDGRLFLDAARRTAAVKPVVVLRAGLTESGSKAAASHTGAMAGSAAVWEAAARQAGVVTCLTTDALLDLGSCLACNPLPRGRRIAVVTQGGGAGVMAADAVARHGLHLAKLPAELYAALDKILPPFWSRRNPLDLVASAGGETGPRVLRTVAECDAVDAVIALSLLGVPMSGIDQRPVSGDGEYPGLTPWEKDLLALVAELMESTGKPIINVPDSPIRGSVFDYGRRYKPIVLSSPQAAARVLDRMEWYGAHRRRGNPCNKNKKRKVGGSK</sequence>
<keyword evidence="2 4" id="KW-0547">Nucleotide-binding</keyword>
<dbReference type="Gene3D" id="3.40.50.261">
    <property type="entry name" value="Succinyl-CoA synthetase domains"/>
    <property type="match status" value="2"/>
</dbReference>
<feature type="domain" description="ATP-grasp" evidence="5">
    <location>
        <begin position="71"/>
        <end position="276"/>
    </location>
</feature>
<dbReference type="InterPro" id="IPR051538">
    <property type="entry name" value="Acyl-CoA_Synth/Transferase"/>
</dbReference>
<dbReference type="InterPro" id="IPR013815">
    <property type="entry name" value="ATP_grasp_subdomain_1"/>
</dbReference>
<dbReference type="PANTHER" id="PTHR43334">
    <property type="entry name" value="ACETATE--COA LIGASE [ADP-FORMING]"/>
    <property type="match status" value="1"/>
</dbReference>
<dbReference type="Gene3D" id="3.40.50.720">
    <property type="entry name" value="NAD(P)-binding Rossmann-like Domain"/>
    <property type="match status" value="1"/>
</dbReference>
<evidence type="ECO:0000256" key="1">
    <source>
        <dbReference type="ARBA" id="ARBA00022598"/>
    </source>
</evidence>
<dbReference type="GO" id="GO:0005524">
    <property type="term" value="F:ATP binding"/>
    <property type="evidence" value="ECO:0007669"/>
    <property type="project" value="UniProtKB-UniRule"/>
</dbReference>
<dbReference type="RefSeq" id="WP_011418068.1">
    <property type="nucleotide sequence ID" value="NC_007759.1"/>
</dbReference>
<protein>
    <submittedName>
        <fullName evidence="6">Acetyl-CoA synthetase beta subunit</fullName>
    </submittedName>
</protein>
<dbReference type="InterPro" id="IPR036291">
    <property type="entry name" value="NAD(P)-bd_dom_sf"/>
</dbReference>
<name>Q2LVD4_SYNAS</name>
<proteinExistence type="predicted"/>
<evidence type="ECO:0000259" key="5">
    <source>
        <dbReference type="PROSITE" id="PS50975"/>
    </source>
</evidence>
<dbReference type="AlphaFoldDB" id="Q2LVD4"/>
<evidence type="ECO:0000313" key="6">
    <source>
        <dbReference type="EMBL" id="ABC78048.1"/>
    </source>
</evidence>
<keyword evidence="7" id="KW-1185">Reference proteome</keyword>
<dbReference type="Pfam" id="PF19045">
    <property type="entry name" value="Ligase_CoA_2"/>
    <property type="match status" value="1"/>
</dbReference>
<dbReference type="Gene3D" id="3.30.470.20">
    <property type="entry name" value="ATP-grasp fold, B domain"/>
    <property type="match status" value="1"/>
</dbReference>
<dbReference type="GO" id="GO:0046872">
    <property type="term" value="F:metal ion binding"/>
    <property type="evidence" value="ECO:0007669"/>
    <property type="project" value="InterPro"/>
</dbReference>
<organism evidence="6 7">
    <name type="scientific">Syntrophus aciditrophicus (strain SB)</name>
    <dbReference type="NCBI Taxonomy" id="56780"/>
    <lineage>
        <taxon>Bacteria</taxon>
        <taxon>Pseudomonadati</taxon>
        <taxon>Thermodesulfobacteriota</taxon>
        <taxon>Syntrophia</taxon>
        <taxon>Syntrophales</taxon>
        <taxon>Syntrophaceae</taxon>
        <taxon>Syntrophus</taxon>
    </lineage>
</organism>
<dbReference type="eggNOG" id="COG1042">
    <property type="taxonomic scope" value="Bacteria"/>
</dbReference>
<dbReference type="GO" id="GO:0043758">
    <property type="term" value="F:acetate-CoA ligase (ADP-forming) activity"/>
    <property type="evidence" value="ECO:0007669"/>
    <property type="project" value="InterPro"/>
</dbReference>
<evidence type="ECO:0000256" key="4">
    <source>
        <dbReference type="PROSITE-ProRule" id="PRU00409"/>
    </source>
</evidence>
<dbReference type="InterPro" id="IPR043938">
    <property type="entry name" value="Ligase_CoA_dom"/>
</dbReference>
<evidence type="ECO:0000256" key="3">
    <source>
        <dbReference type="ARBA" id="ARBA00022840"/>
    </source>
</evidence>
<dbReference type="InterPro" id="IPR003781">
    <property type="entry name" value="CoA-bd"/>
</dbReference>
<dbReference type="Pfam" id="PF13607">
    <property type="entry name" value="Succ_CoA_lig"/>
    <property type="match status" value="1"/>
</dbReference>
<evidence type="ECO:0000313" key="7">
    <source>
        <dbReference type="Proteomes" id="UP000001933"/>
    </source>
</evidence>
<dbReference type="OrthoDB" id="9791027at2"/>
<evidence type="ECO:0000256" key="2">
    <source>
        <dbReference type="ARBA" id="ARBA00022741"/>
    </source>
</evidence>
<dbReference type="SUPFAM" id="SSF56059">
    <property type="entry name" value="Glutathione synthetase ATP-binding domain-like"/>
    <property type="match status" value="1"/>
</dbReference>
<dbReference type="SUPFAM" id="SSF51735">
    <property type="entry name" value="NAD(P)-binding Rossmann-fold domains"/>
    <property type="match status" value="1"/>
</dbReference>
<dbReference type="Pfam" id="PF13380">
    <property type="entry name" value="CoA_binding_2"/>
    <property type="match status" value="1"/>
</dbReference>
<dbReference type="eggNOG" id="COG0045">
    <property type="taxonomic scope" value="Bacteria"/>
</dbReference>
<dbReference type="HOGENOM" id="CLU_007415_2_2_7"/>
<dbReference type="SUPFAM" id="SSF52210">
    <property type="entry name" value="Succinyl-CoA synthetase domains"/>
    <property type="match status" value="2"/>
</dbReference>
<dbReference type="InterPro" id="IPR016102">
    <property type="entry name" value="Succinyl-CoA_synth-like"/>
</dbReference>
<dbReference type="PROSITE" id="PS50975">
    <property type="entry name" value="ATP_GRASP"/>
    <property type="match status" value="1"/>
</dbReference>
<keyword evidence="3 4" id="KW-0067">ATP-binding</keyword>
<dbReference type="InterPro" id="IPR032875">
    <property type="entry name" value="Succ_CoA_lig_flav_dom"/>
</dbReference>
<dbReference type="STRING" id="56780.SYN_00748"/>